<reference evidence="1" key="1">
    <citation type="submission" date="2020-04" db="EMBL/GenBank/DDBJ databases">
        <authorList>
            <person name="Chiriac C."/>
            <person name="Salcher M."/>
            <person name="Ghai R."/>
            <person name="Kavagutti S V."/>
        </authorList>
    </citation>
    <scope>NUCLEOTIDE SEQUENCE</scope>
</reference>
<dbReference type="GO" id="GO:0004386">
    <property type="term" value="F:helicase activity"/>
    <property type="evidence" value="ECO:0007669"/>
    <property type="project" value="UniProtKB-KW"/>
</dbReference>
<accession>A0A6J5LW26</accession>
<keyword evidence="1" id="KW-0547">Nucleotide-binding</keyword>
<keyword evidence="1" id="KW-0378">Hydrolase</keyword>
<protein>
    <submittedName>
        <fullName evidence="1">Holliday junction DNA helicase RuvA, C-terminal</fullName>
    </submittedName>
</protein>
<proteinExistence type="predicted"/>
<keyword evidence="1" id="KW-0067">ATP-binding</keyword>
<keyword evidence="1" id="KW-0347">Helicase</keyword>
<gene>
    <name evidence="1" type="ORF">UFOVP300_14</name>
</gene>
<name>A0A6J5LW26_9CAUD</name>
<organism evidence="1">
    <name type="scientific">uncultured Caudovirales phage</name>
    <dbReference type="NCBI Taxonomy" id="2100421"/>
    <lineage>
        <taxon>Viruses</taxon>
        <taxon>Duplodnaviria</taxon>
        <taxon>Heunggongvirae</taxon>
        <taxon>Uroviricota</taxon>
        <taxon>Caudoviricetes</taxon>
        <taxon>Peduoviridae</taxon>
        <taxon>Maltschvirus</taxon>
        <taxon>Maltschvirus maltsch</taxon>
    </lineage>
</organism>
<evidence type="ECO:0000313" key="1">
    <source>
        <dbReference type="EMBL" id="CAB4135929.1"/>
    </source>
</evidence>
<dbReference type="EMBL" id="LR796307">
    <property type="protein sequence ID" value="CAB4135929.1"/>
    <property type="molecule type" value="Genomic_DNA"/>
</dbReference>
<sequence length="98" mass="11067">MRSLWPEEKELRGRDGQAWVEALSVVPEHVQSAARRIVWWDFVSLHTMADAIKRGFGVFNRDVREYGGSTPTNEEIIEALVAVGYSPKRAEKRVGGVI</sequence>